<evidence type="ECO:0000313" key="3">
    <source>
        <dbReference type="Proteomes" id="UP000637002"/>
    </source>
</evidence>
<feature type="region of interest" description="Disordered" evidence="1">
    <location>
        <begin position="383"/>
        <end position="402"/>
    </location>
</feature>
<dbReference type="AlphaFoldDB" id="A0A916U3W5"/>
<organism evidence="2 3">
    <name type="scientific">Chelatococcus reniformis</name>
    <dbReference type="NCBI Taxonomy" id="1494448"/>
    <lineage>
        <taxon>Bacteria</taxon>
        <taxon>Pseudomonadati</taxon>
        <taxon>Pseudomonadota</taxon>
        <taxon>Alphaproteobacteria</taxon>
        <taxon>Hyphomicrobiales</taxon>
        <taxon>Chelatococcaceae</taxon>
        <taxon>Chelatococcus</taxon>
    </lineage>
</organism>
<name>A0A916U3W5_9HYPH</name>
<reference evidence="2" key="2">
    <citation type="submission" date="2020-09" db="EMBL/GenBank/DDBJ databases">
        <authorList>
            <person name="Sun Q."/>
            <person name="Zhou Y."/>
        </authorList>
    </citation>
    <scope>NUCLEOTIDE SEQUENCE</scope>
    <source>
        <strain evidence="2">CGMCC 1.12919</strain>
    </source>
</reference>
<reference evidence="2" key="1">
    <citation type="journal article" date="2014" name="Int. J. Syst. Evol. Microbiol.">
        <title>Complete genome sequence of Corynebacterium casei LMG S-19264T (=DSM 44701T), isolated from a smear-ripened cheese.</title>
        <authorList>
            <consortium name="US DOE Joint Genome Institute (JGI-PGF)"/>
            <person name="Walter F."/>
            <person name="Albersmeier A."/>
            <person name="Kalinowski J."/>
            <person name="Ruckert C."/>
        </authorList>
    </citation>
    <scope>NUCLEOTIDE SEQUENCE</scope>
    <source>
        <strain evidence="2">CGMCC 1.12919</strain>
    </source>
</reference>
<keyword evidence="3" id="KW-1185">Reference proteome</keyword>
<proteinExistence type="predicted"/>
<sequence>MAAAALRDLLVLDAADTPAHEDMAVATARAGTVAAELVARRIWAAGDPDAIGDDCFEPFVAVVVEHLRAQFGGQDNPQARADAEGRLARIDRLSRGGTPGLAAAVLERLESLGLSTEALDATAIGAIVPQVLADLAARRIAAIAAEGAMSAAQRPHIVTLVAARAQPKAYDAAAIALVEGQLAELTRRDRTPASGLAKAVLERLDAAGAGTAAIDYAAVAGAVQGVLDELAARRIVAIADEAAVSGAQTPALVTLIAARMLPRAVDPAAVQAAEQALSDIARLDRSVATALVRGILGRLRLSYPQALAVADAQFVADAMQDILDDLSARLENVYIPDVDSVPQGWTAELTRFAAASIAGDRDGMAASERQFKLMAAKAPSLLPLEDPDGDRADPGGHFWDYR</sequence>
<evidence type="ECO:0000313" key="2">
    <source>
        <dbReference type="EMBL" id="GGC58323.1"/>
    </source>
</evidence>
<feature type="compositionally biased region" description="Basic and acidic residues" evidence="1">
    <location>
        <begin position="389"/>
        <end position="402"/>
    </location>
</feature>
<dbReference type="Proteomes" id="UP000637002">
    <property type="component" value="Unassembled WGS sequence"/>
</dbReference>
<gene>
    <name evidence="2" type="ORF">GCM10010994_16580</name>
</gene>
<protein>
    <submittedName>
        <fullName evidence="2">Uncharacterized protein</fullName>
    </submittedName>
</protein>
<comment type="caution">
    <text evidence="2">The sequence shown here is derived from an EMBL/GenBank/DDBJ whole genome shotgun (WGS) entry which is preliminary data.</text>
</comment>
<evidence type="ECO:0000256" key="1">
    <source>
        <dbReference type="SAM" id="MobiDB-lite"/>
    </source>
</evidence>
<dbReference type="EMBL" id="BMGG01000003">
    <property type="protein sequence ID" value="GGC58323.1"/>
    <property type="molecule type" value="Genomic_DNA"/>
</dbReference>
<accession>A0A916U3W5</accession>